<name>A0A0N5A1H5_PARTI</name>
<feature type="region of interest" description="Disordered" evidence="1">
    <location>
        <begin position="1"/>
        <end position="36"/>
    </location>
</feature>
<dbReference type="AlphaFoldDB" id="A0A0N5A1H5"/>
<organism evidence="2 3">
    <name type="scientific">Parastrongyloides trichosuri</name>
    <name type="common">Possum-specific nematode worm</name>
    <dbReference type="NCBI Taxonomy" id="131310"/>
    <lineage>
        <taxon>Eukaryota</taxon>
        <taxon>Metazoa</taxon>
        <taxon>Ecdysozoa</taxon>
        <taxon>Nematoda</taxon>
        <taxon>Chromadorea</taxon>
        <taxon>Rhabditida</taxon>
        <taxon>Tylenchina</taxon>
        <taxon>Panagrolaimomorpha</taxon>
        <taxon>Strongyloidoidea</taxon>
        <taxon>Strongyloididae</taxon>
        <taxon>Parastrongyloides</taxon>
    </lineage>
</organism>
<feature type="compositionally biased region" description="Basic and acidic residues" evidence="1">
    <location>
        <begin position="1"/>
        <end position="18"/>
    </location>
</feature>
<reference evidence="3" key="1">
    <citation type="submission" date="2017-02" db="UniProtKB">
        <authorList>
            <consortium name="WormBaseParasite"/>
        </authorList>
    </citation>
    <scope>IDENTIFICATION</scope>
</reference>
<feature type="compositionally biased region" description="Low complexity" evidence="1">
    <location>
        <begin position="121"/>
        <end position="137"/>
    </location>
</feature>
<protein>
    <submittedName>
        <fullName evidence="3">WH2 domain-containing protein</fullName>
    </submittedName>
</protein>
<feature type="compositionally biased region" description="Low complexity" evidence="1">
    <location>
        <begin position="67"/>
        <end position="86"/>
    </location>
</feature>
<evidence type="ECO:0000313" key="3">
    <source>
        <dbReference type="WBParaSite" id="PTRK_0001547400.1"/>
    </source>
</evidence>
<keyword evidence="2" id="KW-1185">Reference proteome</keyword>
<proteinExistence type="predicted"/>
<feature type="compositionally biased region" description="Polar residues" evidence="1">
    <location>
        <begin position="281"/>
        <end position="293"/>
    </location>
</feature>
<sequence length="312" mass="35451">MEHEKNNEKRSNINSRDDGENDDMVSSENSDSNDILPINELSGCVIGQNSKSIDKVDNQYSTSSISNNNNNYEEFNDNENINPNNMVQNNIENEEELDEDTKLFRRLLYNNNDPFSNLEESPLSPSSTRSSVSSGSPSCYEPVISGISRMETDGSAVLSSNGRKRTFFNLLESARNEILSSQSLRIPLFVDRMRVNTFHTNDIDVEAQTRRDNNDRVINYNNYHKRDAIPSSSCLQPSIKKKSPEKVKILPDQLDSKESRRFLNKLKSQAFMIRGGRVRISPNNGSLSNNGKTYTKKRYQNNDDHEDSDSSV</sequence>
<evidence type="ECO:0000313" key="2">
    <source>
        <dbReference type="Proteomes" id="UP000038045"/>
    </source>
</evidence>
<feature type="region of interest" description="Disordered" evidence="1">
    <location>
        <begin position="60"/>
        <end position="86"/>
    </location>
</feature>
<feature type="region of interest" description="Disordered" evidence="1">
    <location>
        <begin position="115"/>
        <end position="137"/>
    </location>
</feature>
<evidence type="ECO:0000256" key="1">
    <source>
        <dbReference type="SAM" id="MobiDB-lite"/>
    </source>
</evidence>
<feature type="region of interest" description="Disordered" evidence="1">
    <location>
        <begin position="280"/>
        <end position="312"/>
    </location>
</feature>
<dbReference type="WBParaSite" id="PTRK_0001547400.1">
    <property type="protein sequence ID" value="PTRK_0001547400.1"/>
    <property type="gene ID" value="PTRK_0001547400"/>
</dbReference>
<dbReference type="Proteomes" id="UP000038045">
    <property type="component" value="Unplaced"/>
</dbReference>
<accession>A0A0N5A1H5</accession>